<dbReference type="Pfam" id="PF08541">
    <property type="entry name" value="ACP_syn_III_C"/>
    <property type="match status" value="1"/>
</dbReference>
<keyword evidence="6 12" id="KW-0276">Fatty acid metabolism</keyword>
<dbReference type="FunFam" id="3.40.47.10:FF:000004">
    <property type="entry name" value="3-oxoacyl-[acyl-carrier-protein] synthase 3"/>
    <property type="match status" value="1"/>
</dbReference>
<dbReference type="AlphaFoldDB" id="A0A0C1TSX2"/>
<evidence type="ECO:0000256" key="4">
    <source>
        <dbReference type="ARBA" id="ARBA00022516"/>
    </source>
</evidence>
<dbReference type="GO" id="GO:0005737">
    <property type="term" value="C:cytoplasm"/>
    <property type="evidence" value="ECO:0007669"/>
    <property type="project" value="UniProtKB-SubCell"/>
</dbReference>
<evidence type="ECO:0000256" key="9">
    <source>
        <dbReference type="ARBA" id="ARBA00023268"/>
    </source>
</evidence>
<sequence>MMKARIVGTGSAVPSKVLTNFDLEKMVDTSDEWITTRTGIKERRIAADGEYTSTFATQAAERALEMAGVAAADIDLLIVATITPDFPFPATACVVQSNLKAAKAAAFDLSAACSGFIYALAQASNAIRAGSVRKALVIGAEALSRIIDWTDRNTCLLFGDGAGAVVLEACDDGRGVLSTHLHSDGSYWELLYQPGCGNRNPAVQKTLDDRRIYLMMQGNEVFKLAVRAMEDAALEALDANGLTPADISLFIPHQANRRIIDAIGKRLGLPGEKVYVNLDRFGNTSAASIPLALDEANRSGRIKPNDVVVFDAFGGGLTWGSALVRW</sequence>
<accession>A0A0C1TSX2</accession>
<comment type="domain">
    <text evidence="12">The last Arg residue of the ACP-binding site is essential for the weak association between ACP/AcpP and FabH.</text>
</comment>
<dbReference type="CDD" id="cd00830">
    <property type="entry name" value="KAS_III"/>
    <property type="match status" value="1"/>
</dbReference>
<dbReference type="NCBIfam" id="NF006829">
    <property type="entry name" value="PRK09352.1"/>
    <property type="match status" value="1"/>
</dbReference>
<evidence type="ECO:0000313" key="15">
    <source>
        <dbReference type="EMBL" id="KIE42418.1"/>
    </source>
</evidence>
<keyword evidence="7 12" id="KW-0443">Lipid metabolism</keyword>
<evidence type="ECO:0000256" key="10">
    <source>
        <dbReference type="ARBA" id="ARBA00023315"/>
    </source>
</evidence>
<feature type="region of interest" description="ACP-binding" evidence="12">
    <location>
        <begin position="254"/>
        <end position="258"/>
    </location>
</feature>
<evidence type="ECO:0000259" key="14">
    <source>
        <dbReference type="Pfam" id="PF08545"/>
    </source>
</evidence>
<dbReference type="EC" id="2.3.1.180" evidence="3 12"/>
<feature type="domain" description="Beta-ketoacyl-[acyl-carrier-protein] synthase III N-terminal" evidence="14">
    <location>
        <begin position="107"/>
        <end position="185"/>
    </location>
</feature>
<evidence type="ECO:0000256" key="3">
    <source>
        <dbReference type="ARBA" id="ARBA00012333"/>
    </source>
</evidence>
<evidence type="ECO:0000256" key="11">
    <source>
        <dbReference type="ARBA" id="ARBA00051096"/>
    </source>
</evidence>
<dbReference type="Pfam" id="PF08545">
    <property type="entry name" value="ACP_syn_III"/>
    <property type="match status" value="1"/>
</dbReference>
<keyword evidence="4 12" id="KW-0444">Lipid biosynthesis</keyword>
<name>A0A0C1TSX2_9BACT</name>
<evidence type="ECO:0000256" key="5">
    <source>
        <dbReference type="ARBA" id="ARBA00022679"/>
    </source>
</evidence>
<protein>
    <recommendedName>
        <fullName evidence="3 12">Beta-ketoacyl-[acyl-carrier-protein] synthase III</fullName>
        <shortName evidence="12">Beta-ketoacyl-ACP synthase III</shortName>
        <shortName evidence="12">KAS III</shortName>
        <ecNumber evidence="3 12">2.3.1.180</ecNumber>
    </recommendedName>
    <alternativeName>
        <fullName evidence="12">3-oxoacyl-[acyl-carrier-protein] synthase 3</fullName>
    </alternativeName>
    <alternativeName>
        <fullName evidence="12">3-oxoacyl-[acyl-carrier-protein] synthase III</fullName>
    </alternativeName>
</protein>
<dbReference type="InterPro" id="IPR013747">
    <property type="entry name" value="ACP_syn_III_C"/>
</dbReference>
<keyword evidence="9 12" id="KW-0511">Multifunctional enzyme</keyword>
<dbReference type="UniPathway" id="UPA00094"/>
<organism evidence="15 16">
    <name type="scientific">Geobacter soli</name>
    <dbReference type="NCBI Taxonomy" id="1510391"/>
    <lineage>
        <taxon>Bacteria</taxon>
        <taxon>Pseudomonadati</taxon>
        <taxon>Thermodesulfobacteriota</taxon>
        <taxon>Desulfuromonadia</taxon>
        <taxon>Geobacterales</taxon>
        <taxon>Geobacteraceae</taxon>
        <taxon>Geobacter</taxon>
    </lineage>
</organism>
<evidence type="ECO:0000259" key="13">
    <source>
        <dbReference type="Pfam" id="PF08541"/>
    </source>
</evidence>
<comment type="pathway">
    <text evidence="1 12">Lipid metabolism; fatty acid biosynthesis.</text>
</comment>
<evidence type="ECO:0000313" key="16">
    <source>
        <dbReference type="Proteomes" id="UP000031433"/>
    </source>
</evidence>
<evidence type="ECO:0000256" key="2">
    <source>
        <dbReference type="ARBA" id="ARBA00008642"/>
    </source>
</evidence>
<dbReference type="InterPro" id="IPR004655">
    <property type="entry name" value="FabH"/>
</dbReference>
<dbReference type="PANTHER" id="PTHR43091:SF1">
    <property type="entry name" value="BETA-KETOACYL-[ACYL-CARRIER-PROTEIN] SYNTHASE III, CHLOROPLASTIC"/>
    <property type="match status" value="1"/>
</dbReference>
<evidence type="ECO:0000256" key="1">
    <source>
        <dbReference type="ARBA" id="ARBA00005194"/>
    </source>
</evidence>
<dbReference type="SUPFAM" id="SSF53901">
    <property type="entry name" value="Thiolase-like"/>
    <property type="match status" value="1"/>
</dbReference>
<dbReference type="EMBL" id="JXBL01000001">
    <property type="protein sequence ID" value="KIE42418.1"/>
    <property type="molecule type" value="Genomic_DNA"/>
</dbReference>
<dbReference type="NCBIfam" id="TIGR00747">
    <property type="entry name" value="fabH"/>
    <property type="match status" value="1"/>
</dbReference>
<dbReference type="GO" id="GO:0004315">
    <property type="term" value="F:3-oxoacyl-[acyl-carrier-protein] synthase activity"/>
    <property type="evidence" value="ECO:0007669"/>
    <property type="project" value="InterPro"/>
</dbReference>
<dbReference type="InterPro" id="IPR016039">
    <property type="entry name" value="Thiolase-like"/>
</dbReference>
<dbReference type="HAMAP" id="MF_01815">
    <property type="entry name" value="FabH"/>
    <property type="match status" value="1"/>
</dbReference>
<dbReference type="GO" id="GO:0033818">
    <property type="term" value="F:beta-ketoacyl-acyl-carrier-protein synthase III activity"/>
    <property type="evidence" value="ECO:0007669"/>
    <property type="project" value="UniProtKB-UniRule"/>
</dbReference>
<comment type="function">
    <text evidence="12">Catalyzes the condensation reaction of fatty acid synthesis by the addition to an acyl acceptor of two carbons from malonyl-ACP. Catalyzes the first condensation reaction which initiates fatty acid synthesis and may therefore play a role in governing the total rate of fatty acid production. Possesses both acetoacetyl-ACP synthase and acetyl transacylase activities. Its substrate specificity determines the biosynthesis of branched-chain and/or straight-chain of fatty acids.</text>
</comment>
<keyword evidence="16" id="KW-1185">Reference proteome</keyword>
<keyword evidence="5 12" id="KW-0808">Transferase</keyword>
<comment type="similarity">
    <text evidence="2 12">Belongs to the thiolase-like superfamily. FabH family.</text>
</comment>
<dbReference type="Gene3D" id="3.40.47.10">
    <property type="match status" value="1"/>
</dbReference>
<evidence type="ECO:0000256" key="12">
    <source>
        <dbReference type="HAMAP-Rule" id="MF_01815"/>
    </source>
</evidence>
<proteinExistence type="inferred from homology"/>
<comment type="caution">
    <text evidence="15">The sequence shown here is derived from an EMBL/GenBank/DDBJ whole genome shotgun (WGS) entry which is preliminary data.</text>
</comment>
<dbReference type="PANTHER" id="PTHR43091">
    <property type="entry name" value="3-OXOACYL-[ACYL-CARRIER-PROTEIN] SYNTHASE"/>
    <property type="match status" value="1"/>
</dbReference>
<evidence type="ECO:0000256" key="8">
    <source>
        <dbReference type="ARBA" id="ARBA00023160"/>
    </source>
</evidence>
<feature type="active site" evidence="12">
    <location>
        <position position="113"/>
    </location>
</feature>
<feature type="active site" evidence="12">
    <location>
        <position position="283"/>
    </location>
</feature>
<dbReference type="InterPro" id="IPR013751">
    <property type="entry name" value="ACP_syn_III_N"/>
</dbReference>
<evidence type="ECO:0000256" key="7">
    <source>
        <dbReference type="ARBA" id="ARBA00023098"/>
    </source>
</evidence>
<dbReference type="RefSeq" id="WP_039644958.1">
    <property type="nucleotide sequence ID" value="NZ_JXBL01000001.1"/>
</dbReference>
<reference evidence="15 16" key="1">
    <citation type="submission" date="2015-01" db="EMBL/GenBank/DDBJ databases">
        <title>Genome sequence of the anaerobic bacterium Geobacter soli GSS01, a dissimilatory Fe(III) reducer from soil.</title>
        <authorList>
            <person name="Yang G."/>
            <person name="Zhou S."/>
        </authorList>
    </citation>
    <scope>NUCLEOTIDE SEQUENCE [LARGE SCALE GENOMIC DNA]</scope>
    <source>
        <strain evidence="15 16">GSS01</strain>
    </source>
</reference>
<evidence type="ECO:0000256" key="6">
    <source>
        <dbReference type="ARBA" id="ARBA00022832"/>
    </source>
</evidence>
<feature type="domain" description="Beta-ketoacyl-[acyl-carrier-protein] synthase III C-terminal" evidence="13">
    <location>
        <begin position="237"/>
        <end position="326"/>
    </location>
</feature>
<keyword evidence="8 12" id="KW-0275">Fatty acid biosynthesis</keyword>
<comment type="subunit">
    <text evidence="12">Homodimer.</text>
</comment>
<keyword evidence="12" id="KW-0963">Cytoplasm</keyword>
<feature type="active site" evidence="12">
    <location>
        <position position="253"/>
    </location>
</feature>
<keyword evidence="10 12" id="KW-0012">Acyltransferase</keyword>
<dbReference type="GO" id="GO:0006633">
    <property type="term" value="P:fatty acid biosynthetic process"/>
    <property type="evidence" value="ECO:0007669"/>
    <property type="project" value="UniProtKB-UniRule"/>
</dbReference>
<comment type="catalytic activity">
    <reaction evidence="11">
        <text>malonyl-[ACP] + acetyl-CoA + H(+) = 3-oxobutanoyl-[ACP] + CO2 + CoA</text>
        <dbReference type="Rhea" id="RHEA:12080"/>
        <dbReference type="Rhea" id="RHEA-COMP:9623"/>
        <dbReference type="Rhea" id="RHEA-COMP:9625"/>
        <dbReference type="ChEBI" id="CHEBI:15378"/>
        <dbReference type="ChEBI" id="CHEBI:16526"/>
        <dbReference type="ChEBI" id="CHEBI:57287"/>
        <dbReference type="ChEBI" id="CHEBI:57288"/>
        <dbReference type="ChEBI" id="CHEBI:78449"/>
        <dbReference type="ChEBI" id="CHEBI:78450"/>
        <dbReference type="EC" id="2.3.1.180"/>
    </reaction>
    <physiologicalReaction direction="left-to-right" evidence="11">
        <dbReference type="Rhea" id="RHEA:12081"/>
    </physiologicalReaction>
</comment>
<dbReference type="Proteomes" id="UP000031433">
    <property type="component" value="Unassembled WGS sequence"/>
</dbReference>
<gene>
    <name evidence="12" type="primary">fabH</name>
    <name evidence="15" type="ORF">SE37_07140</name>
</gene>
<comment type="subcellular location">
    <subcellularLocation>
        <location evidence="12">Cytoplasm</location>
    </subcellularLocation>
</comment>